<feature type="domain" description="Adenoviral fibre protein knob" evidence="12">
    <location>
        <begin position="162"/>
        <end position="346"/>
    </location>
</feature>
<evidence type="ECO:0000256" key="3">
    <source>
        <dbReference type="ARBA" id="ARBA00006685"/>
    </source>
</evidence>
<keyword evidence="8" id="KW-0946">Virion</keyword>
<dbReference type="GO" id="GO:0042025">
    <property type="term" value="C:host cell nucleus"/>
    <property type="evidence" value="ECO:0007669"/>
    <property type="project" value="UniProtKB-SubCell"/>
</dbReference>
<dbReference type="Pfam" id="PF00541">
    <property type="entry name" value="Adeno_knob"/>
    <property type="match status" value="1"/>
</dbReference>
<dbReference type="Gene3D" id="2.60.90.10">
    <property type="entry name" value="Adenovirus pIV-related, attachment domain"/>
    <property type="match status" value="1"/>
</dbReference>
<dbReference type="GO" id="GO:0046718">
    <property type="term" value="P:symbiont entry into host cell"/>
    <property type="evidence" value="ECO:0007669"/>
    <property type="project" value="UniProtKB-KW"/>
</dbReference>
<comment type="similarity">
    <text evidence="3">Belongs to the adenoviridae fiber family.</text>
</comment>
<evidence type="ECO:0000256" key="10">
    <source>
        <dbReference type="ARBA" id="ARBA00023165"/>
    </source>
</evidence>
<dbReference type="InterPro" id="IPR000939">
    <property type="entry name" value="Adenobir_fibre_prot_rpt/shaft"/>
</dbReference>
<keyword evidence="7" id="KW-1161">Viral attachment to host cell</keyword>
<keyword evidence="11" id="KW-1160">Virus entry into host cell</keyword>
<dbReference type="GO" id="GO:0019028">
    <property type="term" value="C:viral capsid"/>
    <property type="evidence" value="ECO:0007669"/>
    <property type="project" value="UniProtKB-KW"/>
</dbReference>
<proteinExistence type="inferred from homology"/>
<accession>A0AAU6S548</accession>
<dbReference type="Gene3D" id="6.20.10.20">
    <property type="match status" value="1"/>
</dbReference>
<evidence type="ECO:0000256" key="8">
    <source>
        <dbReference type="ARBA" id="ARBA00022844"/>
    </source>
</evidence>
<evidence type="ECO:0000256" key="4">
    <source>
        <dbReference type="ARBA" id="ARBA00022561"/>
    </source>
</evidence>
<keyword evidence="10" id="KW-1233">Viral attachment to host adhesion receptor</keyword>
<keyword evidence="4" id="KW-0167">Capsid protein</keyword>
<evidence type="ECO:0000256" key="11">
    <source>
        <dbReference type="ARBA" id="ARBA00023296"/>
    </source>
</evidence>
<sequence length="348" mass="38356">MKRAASFNPVYPFDEQVPPTTTLPPFFSSDGLEEQPGGVLGLKITNPLGFDTDGRLKLKLSDDFSVDVNGALQTSLSLSASAPLELQDNTISLKYGDDIYVDGDGKLQIAKQQSLTAQEPLTIENDTLSLQTGAGLTTREGQLKLAIDQSLYFTNNNNLAVSHYTMWTGTSNEPNVRIRSPTGENNAIVNLILNKCGNVVNGMVRISGVKPPLLEVDSVSAPVVLTLQFFEDGIFNAGISELKGPFGFKVGNEVVNNASFNPILMMPNAHFYPRHSGTLASDLRVYDAQKVIVDPERDTGWQFYYRVEYNVDVPVNGFSIKFTWFKFDNLTAIGLKSSWCYFSYLTHK</sequence>
<dbReference type="EMBL" id="PP410069">
    <property type="protein sequence ID" value="WZK92846.1"/>
    <property type="molecule type" value="Genomic_DNA"/>
</dbReference>
<reference evidence="13" key="2">
    <citation type="submission" date="2024-02" db="EMBL/GenBank/DDBJ databases">
        <authorList>
            <person name="Buigues J."/>
            <person name="Vinals A."/>
            <person name="Martinez-Recio R."/>
            <person name="S Monros J."/>
            <person name="Sanjuan R."/>
            <person name="Cuevas J.M."/>
        </authorList>
    </citation>
    <scope>NUCLEOTIDE SEQUENCE</scope>
    <source>
        <strain evidence="13">MAVG47</strain>
    </source>
</reference>
<dbReference type="InterPro" id="IPR000978">
    <property type="entry name" value="Adeno_fibre_knob"/>
</dbReference>
<dbReference type="PRINTS" id="PR00307">
    <property type="entry name" value="ADENOVSFIBRE"/>
</dbReference>
<reference evidence="13" key="1">
    <citation type="journal article" date="2024" name="Microbiol. Spectr.">
        <title>Full-genome sequencing of dozens of new DNA viruses found in Spanish bat feces.</title>
        <authorList>
            <person name="Buigues J."/>
            <person name="Vinals A."/>
            <person name="Martinez-Recio R."/>
            <person name="Monros J.S."/>
            <person name="Sanjuan R."/>
            <person name="Cuevas J.M."/>
        </authorList>
    </citation>
    <scope>NUCLEOTIDE SEQUENCE</scope>
    <source>
        <strain evidence="13">MAVG47</strain>
    </source>
</reference>
<dbReference type="GO" id="GO:0098671">
    <property type="term" value="P:adhesion receptor-mediated virion attachment to host cell"/>
    <property type="evidence" value="ECO:0007669"/>
    <property type="project" value="UniProtKB-KW"/>
</dbReference>
<dbReference type="InterPro" id="IPR009013">
    <property type="entry name" value="Attachment_protein_shaft_sf"/>
</dbReference>
<keyword evidence="6" id="KW-0945">Host-virus interaction</keyword>
<dbReference type="InterPro" id="IPR000931">
    <property type="entry name" value="Adeno_fibre"/>
</dbReference>
<evidence type="ECO:0000259" key="12">
    <source>
        <dbReference type="Pfam" id="PF00541"/>
    </source>
</evidence>
<dbReference type="Pfam" id="PF00608">
    <property type="entry name" value="Adeno_shaft"/>
    <property type="match status" value="3"/>
</dbReference>
<dbReference type="SUPFAM" id="SSF51225">
    <property type="entry name" value="Fibre shaft of virus attachment proteins"/>
    <property type="match status" value="1"/>
</dbReference>
<keyword evidence="9" id="KW-0426">Late protein</keyword>
<evidence type="ECO:0000256" key="5">
    <source>
        <dbReference type="ARBA" id="ARBA00022562"/>
    </source>
</evidence>
<protein>
    <submittedName>
        <fullName evidence="13">Adenovirus fiber protein</fullName>
    </submittedName>
</protein>
<evidence type="ECO:0000256" key="1">
    <source>
        <dbReference type="ARBA" id="ARBA00004147"/>
    </source>
</evidence>
<name>A0AAU6S548_9ADEN</name>
<evidence type="ECO:0000256" key="9">
    <source>
        <dbReference type="ARBA" id="ARBA00022921"/>
    </source>
</evidence>
<dbReference type="GO" id="GO:0007155">
    <property type="term" value="P:cell adhesion"/>
    <property type="evidence" value="ECO:0007669"/>
    <property type="project" value="InterPro"/>
</dbReference>
<evidence type="ECO:0000256" key="7">
    <source>
        <dbReference type="ARBA" id="ARBA00022804"/>
    </source>
</evidence>
<dbReference type="SUPFAM" id="SSF49835">
    <property type="entry name" value="Virus attachment protein globular domain"/>
    <property type="match status" value="1"/>
</dbReference>
<evidence type="ECO:0000256" key="2">
    <source>
        <dbReference type="ARBA" id="ARBA00004328"/>
    </source>
</evidence>
<evidence type="ECO:0000313" key="13">
    <source>
        <dbReference type="EMBL" id="WZK92846.1"/>
    </source>
</evidence>
<organism evidence="13">
    <name type="scientific">Rhinolophus ferrumequinum adenovirus</name>
    <dbReference type="NCBI Taxonomy" id="3140013"/>
    <lineage>
        <taxon>Viruses</taxon>
        <taxon>Varidnaviria</taxon>
        <taxon>Bamfordvirae</taxon>
        <taxon>Preplasmiviricota</taxon>
        <taxon>Polisuviricotina</taxon>
        <taxon>Pharingeaviricetes</taxon>
        <taxon>Rowavirales</taxon>
        <taxon>Adenoviridae</taxon>
    </lineage>
</organism>
<evidence type="ECO:0000256" key="6">
    <source>
        <dbReference type="ARBA" id="ARBA00022581"/>
    </source>
</evidence>
<keyword evidence="5" id="KW-1048">Host nucleus</keyword>
<comment type="subcellular location">
    <subcellularLocation>
        <location evidence="1">Host nucleus</location>
    </subcellularLocation>
    <subcellularLocation>
        <location evidence="2">Virion</location>
    </subcellularLocation>
</comment>
<dbReference type="InterPro" id="IPR008982">
    <property type="entry name" value="Adenovirus_pIV-like_att"/>
</dbReference>